<keyword evidence="2" id="KW-0964">Secreted</keyword>
<dbReference type="SUPFAM" id="SSF49842">
    <property type="entry name" value="TNF-like"/>
    <property type="match status" value="1"/>
</dbReference>
<evidence type="ECO:0000313" key="7">
    <source>
        <dbReference type="Ensembl" id="ENSSLDP00000000092.1"/>
    </source>
</evidence>
<evidence type="ECO:0000256" key="4">
    <source>
        <dbReference type="SAM" id="Coils"/>
    </source>
</evidence>
<dbReference type="Gene3D" id="1.20.5.340">
    <property type="match status" value="1"/>
</dbReference>
<dbReference type="SMART" id="SM00110">
    <property type="entry name" value="C1Q"/>
    <property type="match status" value="1"/>
</dbReference>
<organism evidence="7 8">
    <name type="scientific">Seriola lalandi dorsalis</name>
    <dbReference type="NCBI Taxonomy" id="1841481"/>
    <lineage>
        <taxon>Eukaryota</taxon>
        <taxon>Metazoa</taxon>
        <taxon>Chordata</taxon>
        <taxon>Craniata</taxon>
        <taxon>Vertebrata</taxon>
        <taxon>Euteleostomi</taxon>
        <taxon>Actinopterygii</taxon>
        <taxon>Neopterygii</taxon>
        <taxon>Teleostei</taxon>
        <taxon>Neoteleostei</taxon>
        <taxon>Acanthomorphata</taxon>
        <taxon>Carangaria</taxon>
        <taxon>Carangiformes</taxon>
        <taxon>Carangidae</taxon>
        <taxon>Seriola</taxon>
    </lineage>
</organism>
<evidence type="ECO:0000256" key="3">
    <source>
        <dbReference type="ARBA" id="ARBA00022729"/>
    </source>
</evidence>
<dbReference type="Ensembl" id="ENSSLDT00000000129.1">
    <property type="protein sequence ID" value="ENSSLDP00000000092.1"/>
    <property type="gene ID" value="ENSSLDG00000000125.1"/>
</dbReference>
<accession>A0A3B4WC75</accession>
<feature type="chain" id="PRO_5017209389" evidence="5">
    <location>
        <begin position="22"/>
        <end position="304"/>
    </location>
</feature>
<dbReference type="InterPro" id="IPR001073">
    <property type="entry name" value="C1q_dom"/>
</dbReference>
<sequence length="304" mass="34172">MKVGSSLLLCLLVSWALQVRASEVGETKLHDLLPNKKLTLDHDAAADQFTDQNSATPDIWTELRVLRDMVVKQNVELRTVKARLGASEKMGEDLRKENMEQSADLMDLRARLDASERRVEELKVQLENQAAELLSTQARVAVSENELQLLKTNTTEHQVDILIKDSAKVAFYAALTNSGKVGPHNTPKVLRFSKVFTNIGKAYSPTTGFFTAPVKGLYFFRFTVCSHRNEHIIMAVKLFHNGRSIMYNLQTWDNGYGHFEYMSNAVILELNVSDELHLVLPEGGQIYDNGNNHSTFSGFLLFGV</sequence>
<dbReference type="Gene3D" id="2.60.120.40">
    <property type="match status" value="1"/>
</dbReference>
<dbReference type="Pfam" id="PF00386">
    <property type="entry name" value="C1q"/>
    <property type="match status" value="1"/>
</dbReference>
<dbReference type="InterPro" id="IPR050822">
    <property type="entry name" value="Cerebellin_Synaptic_Org"/>
</dbReference>
<reference evidence="7" key="2">
    <citation type="submission" date="2025-09" db="UniProtKB">
        <authorList>
            <consortium name="Ensembl"/>
        </authorList>
    </citation>
    <scope>IDENTIFICATION</scope>
</reference>
<evidence type="ECO:0000256" key="2">
    <source>
        <dbReference type="ARBA" id="ARBA00022525"/>
    </source>
</evidence>
<name>A0A3B4WC75_SERLL</name>
<evidence type="ECO:0000259" key="6">
    <source>
        <dbReference type="PROSITE" id="PS50871"/>
    </source>
</evidence>
<comment type="subcellular location">
    <subcellularLocation>
        <location evidence="1">Secreted</location>
    </subcellularLocation>
</comment>
<evidence type="ECO:0000313" key="8">
    <source>
        <dbReference type="Proteomes" id="UP000261360"/>
    </source>
</evidence>
<dbReference type="PANTHER" id="PTHR22923">
    <property type="entry name" value="CEREBELLIN-RELATED"/>
    <property type="match status" value="1"/>
</dbReference>
<keyword evidence="3 5" id="KW-0732">Signal</keyword>
<keyword evidence="4" id="KW-0175">Coiled coil</keyword>
<dbReference type="GeneTree" id="ENSGT00940000163520"/>
<feature type="signal peptide" evidence="5">
    <location>
        <begin position="1"/>
        <end position="21"/>
    </location>
</feature>
<dbReference type="GO" id="GO:0005576">
    <property type="term" value="C:extracellular region"/>
    <property type="evidence" value="ECO:0007669"/>
    <property type="project" value="UniProtKB-SubCell"/>
</dbReference>
<dbReference type="PRINTS" id="PR00007">
    <property type="entry name" value="COMPLEMNTC1Q"/>
</dbReference>
<dbReference type="InterPro" id="IPR008983">
    <property type="entry name" value="Tumour_necrosis_fac-like_dom"/>
</dbReference>
<dbReference type="PROSITE" id="PS50871">
    <property type="entry name" value="C1Q"/>
    <property type="match status" value="1"/>
</dbReference>
<proteinExistence type="predicted"/>
<keyword evidence="8" id="KW-1185">Reference proteome</keyword>
<dbReference type="AlphaFoldDB" id="A0A3B4WC75"/>
<reference evidence="7" key="1">
    <citation type="submission" date="2025-08" db="UniProtKB">
        <authorList>
            <consortium name="Ensembl"/>
        </authorList>
    </citation>
    <scope>IDENTIFICATION</scope>
</reference>
<evidence type="ECO:0000256" key="1">
    <source>
        <dbReference type="ARBA" id="ARBA00004613"/>
    </source>
</evidence>
<evidence type="ECO:0000256" key="5">
    <source>
        <dbReference type="SAM" id="SignalP"/>
    </source>
</evidence>
<dbReference type="Proteomes" id="UP000261360">
    <property type="component" value="Unplaced"/>
</dbReference>
<dbReference type="PANTHER" id="PTHR22923:SF102">
    <property type="entry name" value="CEREBELLIN 13-RELATED"/>
    <property type="match status" value="1"/>
</dbReference>
<feature type="domain" description="C1q" evidence="6">
    <location>
        <begin position="164"/>
        <end position="304"/>
    </location>
</feature>
<feature type="coiled-coil region" evidence="4">
    <location>
        <begin position="98"/>
        <end position="139"/>
    </location>
</feature>
<protein>
    <submittedName>
        <fullName evidence="7">Cerebellin 17</fullName>
    </submittedName>
</protein>